<evidence type="ECO:0000313" key="2">
    <source>
        <dbReference type="Proteomes" id="UP001166585"/>
    </source>
</evidence>
<reference evidence="1" key="1">
    <citation type="submission" date="2021-05" db="EMBL/GenBank/DDBJ databases">
        <authorList>
            <person name="Sun Q."/>
            <person name="Inoue M."/>
        </authorList>
    </citation>
    <scope>NUCLEOTIDE SEQUENCE</scope>
    <source>
        <strain evidence="1">VKM B-3255</strain>
    </source>
</reference>
<sequence length="82" mass="8977">MAVKLGDASKWQFRSGREAAIKAGRGALDLVVLILGSFERAVFHLCHVFGFERLRPEVEAAAARAVIDRDQRPPSMPDGPSM</sequence>
<evidence type="ECO:0000313" key="1">
    <source>
        <dbReference type="EMBL" id="MBS9478982.1"/>
    </source>
</evidence>
<dbReference type="RefSeq" id="WP_213756960.1">
    <property type="nucleotide sequence ID" value="NZ_JAHCQH010000022.1"/>
</dbReference>
<gene>
    <name evidence="1" type="ORF">KIP89_17880</name>
</gene>
<accession>A0ABS5RD31</accession>
<name>A0ABS5RD31_9HYPH</name>
<dbReference type="EMBL" id="JAHCQH010000022">
    <property type="protein sequence ID" value="MBS9478982.1"/>
    <property type="molecule type" value="Genomic_DNA"/>
</dbReference>
<comment type="caution">
    <text evidence="1">The sequence shown here is derived from an EMBL/GenBank/DDBJ whole genome shotgun (WGS) entry which is preliminary data.</text>
</comment>
<proteinExistence type="predicted"/>
<protein>
    <submittedName>
        <fullName evidence="1">Uncharacterized protein</fullName>
    </submittedName>
</protein>
<dbReference type="Proteomes" id="UP001166585">
    <property type="component" value="Unassembled WGS sequence"/>
</dbReference>
<keyword evidence="2" id="KW-1185">Reference proteome</keyword>
<organism evidence="1 2">
    <name type="scientific">Ancylobacter radicis</name>
    <dbReference type="NCBI Taxonomy" id="2836179"/>
    <lineage>
        <taxon>Bacteria</taxon>
        <taxon>Pseudomonadati</taxon>
        <taxon>Pseudomonadota</taxon>
        <taxon>Alphaproteobacteria</taxon>
        <taxon>Hyphomicrobiales</taxon>
        <taxon>Xanthobacteraceae</taxon>
        <taxon>Ancylobacter</taxon>
    </lineage>
</organism>